<dbReference type="SUPFAM" id="SSF53613">
    <property type="entry name" value="Ribokinase-like"/>
    <property type="match status" value="1"/>
</dbReference>
<dbReference type="AlphaFoldDB" id="A0A660LFU5"/>
<evidence type="ECO:0000313" key="15">
    <source>
        <dbReference type="EMBL" id="RKQ91581.1"/>
    </source>
</evidence>
<reference evidence="15 16" key="1">
    <citation type="submission" date="2018-10" db="EMBL/GenBank/DDBJ databases">
        <title>Genomic Encyclopedia of Archaeal and Bacterial Type Strains, Phase II (KMG-II): from individual species to whole genera.</title>
        <authorList>
            <person name="Goeker M."/>
        </authorList>
    </citation>
    <scope>NUCLEOTIDE SEQUENCE [LARGE SCALE GENOMIC DNA]</scope>
    <source>
        <strain evidence="15 16">DSM 14954</strain>
    </source>
</reference>
<dbReference type="InterPro" id="IPR011611">
    <property type="entry name" value="PfkB_dom"/>
</dbReference>
<evidence type="ECO:0000256" key="8">
    <source>
        <dbReference type="ARBA" id="ARBA00022840"/>
    </source>
</evidence>
<feature type="binding site" evidence="12">
    <location>
        <position position="221"/>
    </location>
    <ligand>
        <name>ATP</name>
        <dbReference type="ChEBI" id="CHEBI:30616"/>
    </ligand>
</feature>
<dbReference type="CDD" id="cd01174">
    <property type="entry name" value="ribokinase"/>
    <property type="match status" value="1"/>
</dbReference>
<evidence type="ECO:0000256" key="6">
    <source>
        <dbReference type="ARBA" id="ARBA00022741"/>
    </source>
</evidence>
<keyword evidence="7 12" id="KW-0418">Kinase</keyword>
<keyword evidence="8 12" id="KW-0067">ATP-binding</keyword>
<dbReference type="InterPro" id="IPR029056">
    <property type="entry name" value="Ribokinase-like"/>
</dbReference>
<evidence type="ECO:0000259" key="14">
    <source>
        <dbReference type="Pfam" id="PF00294"/>
    </source>
</evidence>
<comment type="similarity">
    <text evidence="12">Belongs to the carbohydrate kinase PfkB family. Ribokinase subfamily.</text>
</comment>
<feature type="domain" description="Carbohydrate kinase PfkB" evidence="14">
    <location>
        <begin position="1"/>
        <end position="122"/>
    </location>
</feature>
<evidence type="ECO:0000256" key="11">
    <source>
        <dbReference type="ARBA" id="ARBA00023277"/>
    </source>
</evidence>
<feature type="compositionally biased region" description="Low complexity" evidence="13">
    <location>
        <begin position="132"/>
        <end position="159"/>
    </location>
</feature>
<feature type="domain" description="Carbohydrate kinase PfkB" evidence="14">
    <location>
        <begin position="179"/>
        <end position="327"/>
    </location>
</feature>
<dbReference type="PRINTS" id="PR00990">
    <property type="entry name" value="RIBOKINASE"/>
</dbReference>
<dbReference type="HAMAP" id="MF_01987">
    <property type="entry name" value="Ribokinase"/>
    <property type="match status" value="1"/>
</dbReference>
<comment type="activity regulation">
    <text evidence="12">Activated by a monovalent cation that binds near, but not in, the active site. The most likely occupant of the site in vivo is potassium. Ion binding induces a conformational change that may alter substrate affinity.</text>
</comment>
<evidence type="ECO:0000256" key="4">
    <source>
        <dbReference type="ARBA" id="ARBA00022679"/>
    </source>
</evidence>
<evidence type="ECO:0000256" key="12">
    <source>
        <dbReference type="HAMAP-Rule" id="MF_01987"/>
    </source>
</evidence>
<keyword evidence="11 12" id="KW-0119">Carbohydrate metabolism</keyword>
<feature type="binding site" evidence="12">
    <location>
        <position position="320"/>
    </location>
    <ligand>
        <name>K(+)</name>
        <dbReference type="ChEBI" id="CHEBI:29103"/>
    </ligand>
</feature>
<dbReference type="PROSITE" id="PS00584">
    <property type="entry name" value="PFKB_KINASES_2"/>
    <property type="match status" value="1"/>
</dbReference>
<keyword evidence="10 12" id="KW-0630">Potassium</keyword>
<keyword evidence="5 12" id="KW-0479">Metal-binding</keyword>
<feature type="binding site" evidence="12">
    <location>
        <begin position="11"/>
        <end position="13"/>
    </location>
    <ligand>
        <name>substrate</name>
    </ligand>
</feature>
<dbReference type="InterPro" id="IPR002173">
    <property type="entry name" value="Carboh/pur_kinase_PfkB_CS"/>
</dbReference>
<dbReference type="GO" id="GO:0019303">
    <property type="term" value="P:D-ribose catabolic process"/>
    <property type="evidence" value="ECO:0007669"/>
    <property type="project" value="UniProtKB-UniRule"/>
</dbReference>
<comment type="caution">
    <text evidence="15">The sequence shown here is derived from an EMBL/GenBank/DDBJ whole genome shotgun (WGS) entry which is preliminary data.</text>
</comment>
<feature type="region of interest" description="Disordered" evidence="13">
    <location>
        <begin position="132"/>
        <end position="168"/>
    </location>
</feature>
<comment type="similarity">
    <text evidence="1">Belongs to the carbohydrate kinase pfkB family.</text>
</comment>
<dbReference type="RefSeq" id="WP_121249316.1">
    <property type="nucleotide sequence ID" value="NZ_RBIL01000001.1"/>
</dbReference>
<dbReference type="InterPro" id="IPR002139">
    <property type="entry name" value="Ribo/fructo_kinase"/>
</dbReference>
<feature type="binding site" evidence="12">
    <location>
        <position position="281"/>
    </location>
    <ligand>
        <name>K(+)</name>
        <dbReference type="ChEBI" id="CHEBI:29103"/>
    </ligand>
</feature>
<comment type="catalytic activity">
    <reaction evidence="12">
        <text>D-ribose + ATP = D-ribose 5-phosphate + ADP + H(+)</text>
        <dbReference type="Rhea" id="RHEA:13697"/>
        <dbReference type="ChEBI" id="CHEBI:15378"/>
        <dbReference type="ChEBI" id="CHEBI:30616"/>
        <dbReference type="ChEBI" id="CHEBI:47013"/>
        <dbReference type="ChEBI" id="CHEBI:78346"/>
        <dbReference type="ChEBI" id="CHEBI:456216"/>
        <dbReference type="EC" id="2.7.1.15"/>
    </reaction>
</comment>
<keyword evidence="12" id="KW-0963">Cytoplasm</keyword>
<feature type="binding site" evidence="12">
    <location>
        <position position="315"/>
    </location>
    <ligand>
        <name>K(+)</name>
        <dbReference type="ChEBI" id="CHEBI:29103"/>
    </ligand>
</feature>
<evidence type="ECO:0000256" key="1">
    <source>
        <dbReference type="ARBA" id="ARBA00005380"/>
    </source>
</evidence>
<proteinExistence type="inferred from homology"/>
<comment type="function">
    <text evidence="12">Catalyzes the phosphorylation of ribose at O-5 in a reaction requiring ATP and magnesium. The resulting D-ribose-5-phosphate can then be used either for sythesis of nucleotides, histidine, and tryptophan, or as a component of the pentose phosphate pathway.</text>
</comment>
<feature type="binding site" evidence="12">
    <location>
        <position position="285"/>
    </location>
    <ligand>
        <name>substrate</name>
    </ligand>
</feature>
<dbReference type="Gene3D" id="3.40.1190.20">
    <property type="match status" value="1"/>
</dbReference>
<feature type="binding site" evidence="12">
    <location>
        <position position="279"/>
    </location>
    <ligand>
        <name>K(+)</name>
        <dbReference type="ChEBI" id="CHEBI:29103"/>
    </ligand>
</feature>
<accession>A0A660LFU5</accession>
<feature type="binding site" evidence="12">
    <location>
        <begin position="284"/>
        <end position="285"/>
    </location>
    <ligand>
        <name>ATP</name>
        <dbReference type="ChEBI" id="CHEBI:30616"/>
    </ligand>
</feature>
<keyword evidence="4 12" id="KW-0808">Transferase</keyword>
<comment type="subcellular location">
    <subcellularLocation>
        <location evidence="12">Cytoplasm</location>
    </subcellularLocation>
</comment>
<evidence type="ECO:0000256" key="9">
    <source>
        <dbReference type="ARBA" id="ARBA00022842"/>
    </source>
</evidence>
<evidence type="ECO:0000256" key="3">
    <source>
        <dbReference type="ARBA" id="ARBA00016943"/>
    </source>
</evidence>
<dbReference type="Pfam" id="PF00294">
    <property type="entry name" value="PfkB"/>
    <property type="match status" value="2"/>
</dbReference>
<dbReference type="GO" id="GO:0046872">
    <property type="term" value="F:metal ion binding"/>
    <property type="evidence" value="ECO:0007669"/>
    <property type="project" value="UniProtKB-KW"/>
</dbReference>
<comment type="subunit">
    <text evidence="12">Homodimer.</text>
</comment>
<gene>
    <name evidence="12" type="primary">rbsK</name>
    <name evidence="15" type="ORF">C8N24_1404</name>
</gene>
<dbReference type="UniPathway" id="UPA00916">
    <property type="reaction ID" value="UER00889"/>
</dbReference>
<evidence type="ECO:0000256" key="13">
    <source>
        <dbReference type="SAM" id="MobiDB-lite"/>
    </source>
</evidence>
<feature type="binding site" evidence="12">
    <location>
        <begin position="252"/>
        <end position="257"/>
    </location>
    <ligand>
        <name>ATP</name>
        <dbReference type="ChEBI" id="CHEBI:30616"/>
    </ligand>
</feature>
<evidence type="ECO:0000256" key="10">
    <source>
        <dbReference type="ARBA" id="ARBA00022958"/>
    </source>
</evidence>
<evidence type="ECO:0000256" key="2">
    <source>
        <dbReference type="ARBA" id="ARBA00012035"/>
    </source>
</evidence>
<protein>
    <recommendedName>
        <fullName evidence="3 12">Ribokinase</fullName>
        <shortName evidence="12">RK</shortName>
        <ecNumber evidence="2 12">2.7.1.15</ecNumber>
    </recommendedName>
</protein>
<dbReference type="PANTHER" id="PTHR10584:SF166">
    <property type="entry name" value="RIBOKINASE"/>
    <property type="match status" value="1"/>
</dbReference>
<evidence type="ECO:0000256" key="5">
    <source>
        <dbReference type="ARBA" id="ARBA00022723"/>
    </source>
</evidence>
<dbReference type="OrthoDB" id="9775849at2"/>
<comment type="pathway">
    <text evidence="12">Carbohydrate metabolism; D-ribose degradation; D-ribose 5-phosphate from beta-D-ribopyranose: step 2/2.</text>
</comment>
<feature type="binding site" evidence="12">
    <location>
        <begin position="39"/>
        <end position="43"/>
    </location>
    <ligand>
        <name>substrate</name>
    </ligand>
</feature>
<dbReference type="InterPro" id="IPR011877">
    <property type="entry name" value="Ribokinase"/>
</dbReference>
<sequence>MARVVVVGSINVDLVVVSERLPAAGETVAGGTFASYGGGKSANQAVAAARLGADVEFVGAVGRDAMGDEAEAALREEGIDVAGLARVDAPTGVALIVVDAQGENQIAVASGANAALDATAIATRLDELLTPATNSPPTAADTPAAAPPLAAAAASGTHSPPAPGPGAPAAPTGVVLLGHEVGEDVVIAAARAAEAAGWPVVLNPAPARELPGAPLAVLTPNASEAAQLTGEDEPEAAARALVAATGAAVLITLGARGALLLEPGGEPARLPATEVDVVDTTGAGDTVNGALAAELAAGRSLREAADFALKAAALSTTKPGARGGMPTRADVDAA</sequence>
<evidence type="ECO:0000256" key="7">
    <source>
        <dbReference type="ARBA" id="ARBA00022777"/>
    </source>
</evidence>
<keyword evidence="16" id="KW-1185">Reference proteome</keyword>
<organism evidence="15 16">
    <name type="scientific">Solirubrobacter pauli</name>
    <dbReference type="NCBI Taxonomy" id="166793"/>
    <lineage>
        <taxon>Bacteria</taxon>
        <taxon>Bacillati</taxon>
        <taxon>Actinomycetota</taxon>
        <taxon>Thermoleophilia</taxon>
        <taxon>Solirubrobacterales</taxon>
        <taxon>Solirubrobacteraceae</taxon>
        <taxon>Solirubrobacter</taxon>
    </lineage>
</organism>
<dbReference type="GO" id="GO:0004747">
    <property type="term" value="F:ribokinase activity"/>
    <property type="evidence" value="ECO:0007669"/>
    <property type="project" value="UniProtKB-UniRule"/>
</dbReference>
<comment type="caution">
    <text evidence="12">Lacks conserved residue(s) required for the propagation of feature annotation.</text>
</comment>
<dbReference type="EC" id="2.7.1.15" evidence="2 12"/>
<feature type="binding site" evidence="12">
    <location>
        <position position="318"/>
    </location>
    <ligand>
        <name>K(+)</name>
        <dbReference type="ChEBI" id="CHEBI:29103"/>
    </ligand>
</feature>
<keyword evidence="9 12" id="KW-0460">Magnesium</keyword>
<feature type="binding site" evidence="12">
    <location>
        <position position="180"/>
    </location>
    <ligand>
        <name>substrate</name>
    </ligand>
</feature>
<dbReference type="EMBL" id="RBIL01000001">
    <property type="protein sequence ID" value="RKQ91581.1"/>
    <property type="molecule type" value="Genomic_DNA"/>
</dbReference>
<feature type="active site" description="Proton acceptor" evidence="12">
    <location>
        <position position="285"/>
    </location>
</feature>
<dbReference type="GO" id="GO:0005524">
    <property type="term" value="F:ATP binding"/>
    <property type="evidence" value="ECO:0007669"/>
    <property type="project" value="UniProtKB-UniRule"/>
</dbReference>
<evidence type="ECO:0000313" key="16">
    <source>
        <dbReference type="Proteomes" id="UP000278962"/>
    </source>
</evidence>
<comment type="cofactor">
    <cofactor evidence="12">
        <name>Mg(2+)</name>
        <dbReference type="ChEBI" id="CHEBI:18420"/>
    </cofactor>
    <text evidence="12">Requires a divalent cation, most likely magnesium in vivo, as an electrophilic catalyst to aid phosphoryl group transfer. It is the chelate of the metal and the nucleotide that is the actual substrate.</text>
</comment>
<dbReference type="Proteomes" id="UP000278962">
    <property type="component" value="Unassembled WGS sequence"/>
</dbReference>
<dbReference type="GO" id="GO:0005829">
    <property type="term" value="C:cytosol"/>
    <property type="evidence" value="ECO:0007669"/>
    <property type="project" value="TreeGrafter"/>
</dbReference>
<keyword evidence="6 12" id="KW-0547">Nucleotide-binding</keyword>
<name>A0A660LFU5_9ACTN</name>
<dbReference type="PANTHER" id="PTHR10584">
    <property type="entry name" value="SUGAR KINASE"/>
    <property type="match status" value="1"/>
</dbReference>